<sequence>MQDSHRHLGVAWVYTEIQQHAGDSIEAANLSRHGFVVKTLLMQTSISDSNTNSHFSKIKKLFITFLKSFLFGFNASSFN</sequence>
<protein>
    <submittedName>
        <fullName evidence="1">Uncharacterized protein</fullName>
    </submittedName>
</protein>
<evidence type="ECO:0000313" key="1">
    <source>
        <dbReference type="EMBL" id="PVZ71692.1"/>
    </source>
</evidence>
<comment type="caution">
    <text evidence="1">The sequence shown here is derived from an EMBL/GenBank/DDBJ whole genome shotgun (WGS) entry which is preliminary data.</text>
</comment>
<evidence type="ECO:0000313" key="2">
    <source>
        <dbReference type="Proteomes" id="UP000244906"/>
    </source>
</evidence>
<dbReference type="Proteomes" id="UP000244906">
    <property type="component" value="Unassembled WGS sequence"/>
</dbReference>
<keyword evidence="2" id="KW-1185">Reference proteome</keyword>
<accession>A0A2V1H5J3</accession>
<gene>
    <name evidence="1" type="ORF">DC094_01295</name>
</gene>
<name>A0A2V1H5J3_9GAMM</name>
<dbReference type="EMBL" id="QDDL01000001">
    <property type="protein sequence ID" value="PVZ71692.1"/>
    <property type="molecule type" value="Genomic_DNA"/>
</dbReference>
<reference evidence="1 2" key="1">
    <citation type="submission" date="2018-04" db="EMBL/GenBank/DDBJ databases">
        <title>Thalassorhabdus spongiae gen. nov., sp. nov., isolated from a marine sponge in South-West Iceland.</title>
        <authorList>
            <person name="Knobloch S."/>
            <person name="Daussin A."/>
            <person name="Johannsson R."/>
            <person name="Marteinsson V.T."/>
        </authorList>
    </citation>
    <scope>NUCLEOTIDE SEQUENCE [LARGE SCALE GENOMIC DNA]</scope>
    <source>
        <strain evidence="1 2">Hp12</strain>
    </source>
</reference>
<dbReference type="AlphaFoldDB" id="A0A2V1H5J3"/>
<dbReference type="RefSeq" id="WP_116685281.1">
    <property type="nucleotide sequence ID" value="NZ_CAWNYD010000001.1"/>
</dbReference>
<organism evidence="1 2">
    <name type="scientific">Pelagibaculum spongiae</name>
    <dbReference type="NCBI Taxonomy" id="2080658"/>
    <lineage>
        <taxon>Bacteria</taxon>
        <taxon>Pseudomonadati</taxon>
        <taxon>Pseudomonadota</taxon>
        <taxon>Gammaproteobacteria</taxon>
        <taxon>Oceanospirillales</taxon>
        <taxon>Pelagibaculum</taxon>
    </lineage>
</organism>
<proteinExistence type="predicted"/>